<proteinExistence type="predicted"/>
<dbReference type="EMBL" id="JADOUF010000001">
    <property type="protein sequence ID" value="MBG6134333.1"/>
    <property type="molecule type" value="Genomic_DNA"/>
</dbReference>
<evidence type="ECO:0000256" key="2">
    <source>
        <dbReference type="ARBA" id="ARBA00023315"/>
    </source>
</evidence>
<name>A0A8J7GEK1_9ACTN</name>
<dbReference type="AlphaFoldDB" id="A0A8J7GEK1"/>
<dbReference type="PANTHER" id="PTHR11712:SF322">
    <property type="entry name" value="POLYKETIDE BETA-KETOACYL SYNTHASE 2-RELATED"/>
    <property type="match status" value="1"/>
</dbReference>
<dbReference type="SUPFAM" id="SSF53901">
    <property type="entry name" value="Thiolase-like"/>
    <property type="match status" value="2"/>
</dbReference>
<dbReference type="Gene3D" id="3.40.47.10">
    <property type="match status" value="1"/>
</dbReference>
<dbReference type="InterPro" id="IPR014030">
    <property type="entry name" value="Ketoacyl_synth_N"/>
</dbReference>
<evidence type="ECO:0000259" key="3">
    <source>
        <dbReference type="Pfam" id="PF00109"/>
    </source>
</evidence>
<accession>A0A8J7GEK1</accession>
<dbReference type="GO" id="GO:0004315">
    <property type="term" value="F:3-oxoacyl-[acyl-carrier-protein] synthase activity"/>
    <property type="evidence" value="ECO:0007669"/>
    <property type="project" value="UniProtKB-EC"/>
</dbReference>
<dbReference type="EC" id="2.3.1.179" evidence="4"/>
<gene>
    <name evidence="4" type="ORF">IW245_000527</name>
</gene>
<evidence type="ECO:0000313" key="4">
    <source>
        <dbReference type="EMBL" id="MBG6134333.1"/>
    </source>
</evidence>
<feature type="domain" description="Beta-ketoacyl synthase-like N-terminal" evidence="3">
    <location>
        <begin position="4"/>
        <end position="193"/>
    </location>
</feature>
<dbReference type="InterPro" id="IPR016039">
    <property type="entry name" value="Thiolase-like"/>
</dbReference>
<keyword evidence="2 4" id="KW-0012">Acyltransferase</keyword>
<dbReference type="PANTHER" id="PTHR11712">
    <property type="entry name" value="POLYKETIDE SYNTHASE-RELATED"/>
    <property type="match status" value="1"/>
</dbReference>
<evidence type="ECO:0000313" key="5">
    <source>
        <dbReference type="Proteomes" id="UP000622552"/>
    </source>
</evidence>
<comment type="caution">
    <text evidence="4">The sequence shown here is derived from an EMBL/GenBank/DDBJ whole genome shotgun (WGS) entry which is preliminary data.</text>
</comment>
<dbReference type="GO" id="GO:0006633">
    <property type="term" value="P:fatty acid biosynthetic process"/>
    <property type="evidence" value="ECO:0007669"/>
    <property type="project" value="TreeGrafter"/>
</dbReference>
<dbReference type="Proteomes" id="UP000622552">
    <property type="component" value="Unassembled WGS sequence"/>
</dbReference>
<protein>
    <submittedName>
        <fullName evidence="4">3-oxoacyl-[acyl-carrier-protein] synthase II</fullName>
        <ecNumber evidence="4">2.3.1.179</ecNumber>
    </submittedName>
</protein>
<dbReference type="InterPro" id="IPR000794">
    <property type="entry name" value="Beta-ketoacyl_synthase"/>
</dbReference>
<keyword evidence="5" id="KW-1185">Reference proteome</keyword>
<keyword evidence="1 4" id="KW-0808">Transferase</keyword>
<evidence type="ECO:0000256" key="1">
    <source>
        <dbReference type="ARBA" id="ARBA00022679"/>
    </source>
</evidence>
<dbReference type="RefSeq" id="WP_197001583.1">
    <property type="nucleotide sequence ID" value="NZ_BONS01000033.1"/>
</dbReference>
<sequence length="355" mass="36376">MKYPLAISGWSAVSPFGIGPAAFTAGVRRGVSAVAPVSQESRLPTPEAGVVPDFDIRGVLGLKNTRSMDRATGIAVATVGMLLEQTDRVGGDGVGLVLGTNTGSVKSMMDFTRDSLTQDKPYFVDPARFPNTVMNCASGQCAIWHGLRGPNSTIAGGHVTGLLALQYAARLHRCGHAGTILCGAVEEFSAQRAWLEWLAHTGDAAAQPLGEGCAVFLLEAPDTAREHGRTVHAEILSLEFGVAVAEHSAADVLARCVRTAIAAAGASASDVWAVAPAGYVDDRGDAERAAIGAVLDGCEVLPAVSALTGDTSAASATFQLAALLAHAEGGTAGRHGVITSIDREGLVGCALLRLG</sequence>
<organism evidence="4 5">
    <name type="scientific">Longispora fulva</name>
    <dbReference type="NCBI Taxonomy" id="619741"/>
    <lineage>
        <taxon>Bacteria</taxon>
        <taxon>Bacillati</taxon>
        <taxon>Actinomycetota</taxon>
        <taxon>Actinomycetes</taxon>
        <taxon>Micromonosporales</taxon>
        <taxon>Micromonosporaceae</taxon>
        <taxon>Longispora</taxon>
    </lineage>
</organism>
<dbReference type="Pfam" id="PF00109">
    <property type="entry name" value="ketoacyl-synt"/>
    <property type="match status" value="1"/>
</dbReference>
<reference evidence="4" key="1">
    <citation type="submission" date="2020-11" db="EMBL/GenBank/DDBJ databases">
        <title>Sequencing the genomes of 1000 actinobacteria strains.</title>
        <authorList>
            <person name="Klenk H.-P."/>
        </authorList>
    </citation>
    <scope>NUCLEOTIDE SEQUENCE</scope>
    <source>
        <strain evidence="4">DSM 45356</strain>
    </source>
</reference>